<dbReference type="AlphaFoldDB" id="A0A5B7E8Z1"/>
<proteinExistence type="predicted"/>
<dbReference type="Proteomes" id="UP000324222">
    <property type="component" value="Unassembled WGS sequence"/>
</dbReference>
<evidence type="ECO:0000313" key="3">
    <source>
        <dbReference type="Proteomes" id="UP000324222"/>
    </source>
</evidence>
<evidence type="ECO:0000256" key="1">
    <source>
        <dbReference type="SAM" id="Phobius"/>
    </source>
</evidence>
<feature type="transmembrane region" description="Helical" evidence="1">
    <location>
        <begin position="30"/>
        <end position="57"/>
    </location>
</feature>
<comment type="caution">
    <text evidence="2">The sequence shown here is derived from an EMBL/GenBank/DDBJ whole genome shotgun (WGS) entry which is preliminary data.</text>
</comment>
<protein>
    <submittedName>
        <fullName evidence="2">Uncharacterized protein</fullName>
    </submittedName>
</protein>
<gene>
    <name evidence="2" type="ORF">E2C01_022456</name>
</gene>
<keyword evidence="1" id="KW-0812">Transmembrane</keyword>
<name>A0A5B7E8Z1_PORTR</name>
<evidence type="ECO:0000313" key="2">
    <source>
        <dbReference type="EMBL" id="MPC29234.1"/>
    </source>
</evidence>
<keyword evidence="1" id="KW-0472">Membrane</keyword>
<reference evidence="2 3" key="1">
    <citation type="submission" date="2019-05" db="EMBL/GenBank/DDBJ databases">
        <title>Another draft genome of Portunus trituberculatus and its Hox gene families provides insights of decapod evolution.</title>
        <authorList>
            <person name="Jeong J.-H."/>
            <person name="Song I."/>
            <person name="Kim S."/>
            <person name="Choi T."/>
            <person name="Kim D."/>
            <person name="Ryu S."/>
            <person name="Kim W."/>
        </authorList>
    </citation>
    <scope>NUCLEOTIDE SEQUENCE [LARGE SCALE GENOMIC DNA]</scope>
    <source>
        <tissue evidence="2">Muscle</tissue>
    </source>
</reference>
<sequence>MISCNPWQCNVLFGSVNSSSSVNTVLKLSFIISLISFAVWYVSPPLIIFSYVSLFILPIINL</sequence>
<accession>A0A5B7E8Z1</accession>
<dbReference type="EMBL" id="VSRR010002039">
    <property type="protein sequence ID" value="MPC29234.1"/>
    <property type="molecule type" value="Genomic_DNA"/>
</dbReference>
<keyword evidence="3" id="KW-1185">Reference proteome</keyword>
<organism evidence="2 3">
    <name type="scientific">Portunus trituberculatus</name>
    <name type="common">Swimming crab</name>
    <name type="synonym">Neptunus trituberculatus</name>
    <dbReference type="NCBI Taxonomy" id="210409"/>
    <lineage>
        <taxon>Eukaryota</taxon>
        <taxon>Metazoa</taxon>
        <taxon>Ecdysozoa</taxon>
        <taxon>Arthropoda</taxon>
        <taxon>Crustacea</taxon>
        <taxon>Multicrustacea</taxon>
        <taxon>Malacostraca</taxon>
        <taxon>Eumalacostraca</taxon>
        <taxon>Eucarida</taxon>
        <taxon>Decapoda</taxon>
        <taxon>Pleocyemata</taxon>
        <taxon>Brachyura</taxon>
        <taxon>Eubrachyura</taxon>
        <taxon>Portunoidea</taxon>
        <taxon>Portunidae</taxon>
        <taxon>Portuninae</taxon>
        <taxon>Portunus</taxon>
    </lineage>
</organism>
<keyword evidence="1" id="KW-1133">Transmembrane helix</keyword>